<organism evidence="2 3">
    <name type="scientific">Schleiferilactobacillus harbinensis</name>
    <dbReference type="NCBI Taxonomy" id="304207"/>
    <lineage>
        <taxon>Bacteria</taxon>
        <taxon>Bacillati</taxon>
        <taxon>Bacillota</taxon>
        <taxon>Bacilli</taxon>
        <taxon>Lactobacillales</taxon>
        <taxon>Lactobacillaceae</taxon>
        <taxon>Schleiferilactobacillus</taxon>
    </lineage>
</organism>
<evidence type="ECO:0000313" key="3">
    <source>
        <dbReference type="Proteomes" id="UP000326779"/>
    </source>
</evidence>
<dbReference type="RefSeq" id="WP_152260405.1">
    <property type="nucleotide sequence ID" value="NZ_CP045143.1"/>
</dbReference>
<dbReference type="Proteomes" id="UP000326779">
    <property type="component" value="Chromosome"/>
</dbReference>
<reference evidence="2 3" key="1">
    <citation type="submission" date="2019-10" db="EMBL/GenBank/DDBJ databases">
        <title>The completed genome of Lactobacillus harbinensis M1.</title>
        <authorList>
            <person name="Zheng Y."/>
        </authorList>
    </citation>
    <scope>NUCLEOTIDE SEQUENCE [LARGE SCALE GENOMIC DNA]</scope>
    <source>
        <strain evidence="2 3">M1</strain>
    </source>
</reference>
<name>A0A5P8M304_9LACO</name>
<dbReference type="SUPFAM" id="SSF63411">
    <property type="entry name" value="LuxS/MPP-like metallohydrolase"/>
    <property type="match status" value="2"/>
</dbReference>
<dbReference type="Pfam" id="PF05193">
    <property type="entry name" value="Peptidase_M16_C"/>
    <property type="match status" value="1"/>
</dbReference>
<dbReference type="Gene3D" id="3.30.830.10">
    <property type="entry name" value="Metalloenzyme, LuxS/M16 peptidase-like"/>
    <property type="match status" value="2"/>
</dbReference>
<gene>
    <name evidence="2" type="ORF">D1010_05080</name>
</gene>
<sequence length="425" mass="46039">MAFSQRLKSGVRLTVVPSKKFKTVAATVNFIAPLQLETLTPRQLIVNLWPVANAQYPDPTALTVALQDLYGASLRTGVDREGALSITTCQLQFLSDAVLPKGESILGPALALLQAITLHPLLSTAGYAAPFFTPEQDNLRHELQSVTDSADNKAVLTAQAQYFQHAPEQAAVLGGTAATIEAATAENLAAYWQQMVSQDEIEIIVTGDVDPAAVLSQVAAWPLAARPAVTTPLQWTGQVPAFRQWQTMENFQQSQYVALYHLPVTYYGPTYFQYMVTDALFGGSANSLLFAAVREQASLAYYAGTELDAQTGATLLQAGIDPGTAPQVRQIVADTLQRMQTGQFTAARLHSVQEELIANRLGESDRQSDVNSRLILQYRLPAADMRTAAFVRQVRAVTPAAVQACAQHYALVVDYLQEGVAQDGE</sequence>
<dbReference type="AlphaFoldDB" id="A0A5P8M304"/>
<evidence type="ECO:0000313" key="2">
    <source>
        <dbReference type="EMBL" id="QFR22866.1"/>
    </source>
</evidence>
<evidence type="ECO:0000259" key="1">
    <source>
        <dbReference type="Pfam" id="PF05193"/>
    </source>
</evidence>
<proteinExistence type="predicted"/>
<feature type="domain" description="Peptidase M16 C-terminal" evidence="1">
    <location>
        <begin position="183"/>
        <end position="355"/>
    </location>
</feature>
<dbReference type="EMBL" id="CP045143">
    <property type="protein sequence ID" value="QFR22866.1"/>
    <property type="molecule type" value="Genomic_DNA"/>
</dbReference>
<dbReference type="KEGG" id="lhb:D1010_05080"/>
<dbReference type="GO" id="GO:0046872">
    <property type="term" value="F:metal ion binding"/>
    <property type="evidence" value="ECO:0007669"/>
    <property type="project" value="InterPro"/>
</dbReference>
<accession>A0A5P8M304</accession>
<protein>
    <recommendedName>
        <fullName evidence="1">Peptidase M16 C-terminal domain-containing protein</fullName>
    </recommendedName>
</protein>
<dbReference type="InterPro" id="IPR007863">
    <property type="entry name" value="Peptidase_M16_C"/>
</dbReference>
<dbReference type="NCBIfam" id="NF047422">
    <property type="entry name" value="YfmF_fam"/>
    <property type="match status" value="1"/>
</dbReference>
<dbReference type="InterPro" id="IPR011249">
    <property type="entry name" value="Metalloenz_LuxS/M16"/>
</dbReference>